<dbReference type="EMBL" id="AJAK01000003">
    <property type="protein sequence ID" value="EOH82878.1"/>
    <property type="molecule type" value="Genomic_DNA"/>
</dbReference>
<dbReference type="InterPro" id="IPR009660">
    <property type="entry name" value="Phage_A500_Gp15"/>
</dbReference>
<dbReference type="AlphaFoldDB" id="R2PI43"/>
<name>R2PI43_9ENTE</name>
<gene>
    <name evidence="3" type="ORF">I585_01149</name>
    <name evidence="2" type="ORF">UAI_00064</name>
</gene>
<evidence type="ECO:0000313" key="4">
    <source>
        <dbReference type="Proteomes" id="UP000013783"/>
    </source>
</evidence>
<feature type="compositionally biased region" description="Basic and acidic residues" evidence="1">
    <location>
        <begin position="160"/>
        <end position="174"/>
    </location>
</feature>
<accession>R2PI43</accession>
<dbReference type="RefSeq" id="WP_010738976.1">
    <property type="nucleotide sequence ID" value="NZ_KB946248.1"/>
</dbReference>
<evidence type="ECO:0000313" key="3">
    <source>
        <dbReference type="EMBL" id="EOT69682.1"/>
    </source>
</evidence>
<dbReference type="Pfam" id="PF06854">
    <property type="entry name" value="Phage_Gp15"/>
    <property type="match status" value="1"/>
</dbReference>
<dbReference type="Proteomes" id="UP000013783">
    <property type="component" value="Unassembled WGS sequence"/>
</dbReference>
<dbReference type="Proteomes" id="UP000014148">
    <property type="component" value="Unassembled WGS sequence"/>
</dbReference>
<evidence type="ECO:0000256" key="1">
    <source>
        <dbReference type="SAM" id="MobiDB-lite"/>
    </source>
</evidence>
<evidence type="ECO:0008006" key="6">
    <source>
        <dbReference type="Google" id="ProtNLM"/>
    </source>
</evidence>
<reference evidence="3 5" key="2">
    <citation type="submission" date="2013-03" db="EMBL/GenBank/DDBJ databases">
        <title>The Genome Sequence of Enterococcus malodoratus ATCC_43197 (PacBio/Illumina hybrid assembly).</title>
        <authorList>
            <consortium name="The Broad Institute Genomics Platform"/>
            <consortium name="The Broad Institute Genome Sequencing Center for Infectious Disease"/>
            <person name="Earl A."/>
            <person name="Russ C."/>
            <person name="Gilmore M."/>
            <person name="Surin D."/>
            <person name="Walker B."/>
            <person name="Young S."/>
            <person name="Zeng Q."/>
            <person name="Gargeya S."/>
            <person name="Fitzgerald M."/>
            <person name="Haas B."/>
            <person name="Abouelleil A."/>
            <person name="Allen A.W."/>
            <person name="Alvarado L."/>
            <person name="Arachchi H.M."/>
            <person name="Berlin A.M."/>
            <person name="Chapman S.B."/>
            <person name="Gainer-Dewar J."/>
            <person name="Goldberg J."/>
            <person name="Griggs A."/>
            <person name="Gujja S."/>
            <person name="Hansen M."/>
            <person name="Howarth C."/>
            <person name="Imamovic A."/>
            <person name="Ireland A."/>
            <person name="Larimer J."/>
            <person name="McCowan C."/>
            <person name="Murphy C."/>
            <person name="Pearson M."/>
            <person name="Poon T.W."/>
            <person name="Priest M."/>
            <person name="Roberts A."/>
            <person name="Saif S."/>
            <person name="Shea T."/>
            <person name="Sisk P."/>
            <person name="Sykes S."/>
            <person name="Wortman J."/>
            <person name="Nusbaum C."/>
            <person name="Birren B."/>
        </authorList>
    </citation>
    <scope>NUCLEOTIDE SEQUENCE [LARGE SCALE GENOMIC DNA]</scope>
    <source>
        <strain evidence="3 5">ATCC 43197</strain>
    </source>
</reference>
<reference evidence="2 4" key="1">
    <citation type="submission" date="2013-02" db="EMBL/GenBank/DDBJ databases">
        <title>The Genome Sequence of Enterococcus malodoratus ATCC_43197.</title>
        <authorList>
            <consortium name="The Broad Institute Genome Sequencing Platform"/>
            <consortium name="The Broad Institute Genome Sequencing Center for Infectious Disease"/>
            <person name="Earl A.M."/>
            <person name="Gilmore M.S."/>
            <person name="Lebreton F."/>
            <person name="Walker B."/>
            <person name="Young S.K."/>
            <person name="Zeng Q."/>
            <person name="Gargeya S."/>
            <person name="Fitzgerald M."/>
            <person name="Haas B."/>
            <person name="Abouelleil A."/>
            <person name="Alvarado L."/>
            <person name="Arachchi H.M."/>
            <person name="Berlin A.M."/>
            <person name="Chapman S.B."/>
            <person name="Dewar J."/>
            <person name="Goldberg J."/>
            <person name="Griggs A."/>
            <person name="Gujja S."/>
            <person name="Hansen M."/>
            <person name="Howarth C."/>
            <person name="Imamovic A."/>
            <person name="Larimer J."/>
            <person name="McCowan C."/>
            <person name="Murphy C."/>
            <person name="Neiman D."/>
            <person name="Pearson M."/>
            <person name="Priest M."/>
            <person name="Roberts A."/>
            <person name="Saif S."/>
            <person name="Shea T."/>
            <person name="Sisk P."/>
            <person name="Sykes S."/>
            <person name="Wortman J."/>
            <person name="Nusbaum C."/>
            <person name="Birren B."/>
        </authorList>
    </citation>
    <scope>NUCLEOTIDE SEQUENCE [LARGE SCALE GENOMIC DNA]</scope>
    <source>
        <strain evidence="2 4">ATCC 43197</strain>
    </source>
</reference>
<dbReference type="EMBL" id="ASWA01000002">
    <property type="protein sequence ID" value="EOT69682.1"/>
    <property type="molecule type" value="Genomic_DNA"/>
</dbReference>
<dbReference type="eggNOG" id="ENOG5032W81">
    <property type="taxonomic scope" value="Bacteria"/>
</dbReference>
<evidence type="ECO:0000313" key="2">
    <source>
        <dbReference type="EMBL" id="EOH82878.1"/>
    </source>
</evidence>
<dbReference type="OrthoDB" id="1758052at2"/>
<proteinExistence type="predicted"/>
<dbReference type="PATRIC" id="fig|1158601.3.peg.61"/>
<sequence>MRLNDPLVTSFSFGEKDYPIDLAFDNVLDVFDVMADKSLFKEQKINLAIQLLVGDTDLTILEKLEMWEFIRLEFIFLGAENHSEVDELGNELPAKPSKRNLDVIHDAKYIYASFRQIGINLFAEQGKLSWQEFQALLESLPDDTIMQRIIQIRNWEPQKGMDAKEKKKMRELQRKYALPNTLREEEDDE</sequence>
<feature type="region of interest" description="Disordered" evidence="1">
    <location>
        <begin position="160"/>
        <end position="189"/>
    </location>
</feature>
<comment type="caution">
    <text evidence="2">The sequence shown here is derived from an EMBL/GenBank/DDBJ whole genome shotgun (WGS) entry which is preliminary data.</text>
</comment>
<organism evidence="2 4">
    <name type="scientific">Enterococcus malodoratus ATCC 43197</name>
    <dbReference type="NCBI Taxonomy" id="1158601"/>
    <lineage>
        <taxon>Bacteria</taxon>
        <taxon>Bacillati</taxon>
        <taxon>Bacillota</taxon>
        <taxon>Bacilli</taxon>
        <taxon>Lactobacillales</taxon>
        <taxon>Enterococcaceae</taxon>
        <taxon>Enterococcus</taxon>
    </lineage>
</organism>
<protein>
    <recommendedName>
        <fullName evidence="6">Bacteriophage Gp15 protein</fullName>
    </recommendedName>
</protein>
<dbReference type="STRING" id="71451.RV07_GL003376"/>
<evidence type="ECO:0000313" key="5">
    <source>
        <dbReference type="Proteomes" id="UP000014148"/>
    </source>
</evidence>
<keyword evidence="5" id="KW-1185">Reference proteome</keyword>